<dbReference type="EMBL" id="JAESWC010000002">
    <property type="protein sequence ID" value="MBL4935715.1"/>
    <property type="molecule type" value="Genomic_DNA"/>
</dbReference>
<dbReference type="InterPro" id="IPR002347">
    <property type="entry name" value="SDR_fam"/>
</dbReference>
<reference evidence="3 4" key="1">
    <citation type="submission" date="2021-01" db="EMBL/GenBank/DDBJ databases">
        <title>Genome public.</title>
        <authorList>
            <person name="Liu C."/>
            <person name="Sun Q."/>
        </authorList>
    </citation>
    <scope>NUCLEOTIDE SEQUENCE [LARGE SCALE GENOMIC DNA]</scope>
    <source>
        <strain evidence="3 4">YIM B02515</strain>
    </source>
</reference>
<dbReference type="Proteomes" id="UP000632377">
    <property type="component" value="Unassembled WGS sequence"/>
</dbReference>
<evidence type="ECO:0000313" key="3">
    <source>
        <dbReference type="EMBL" id="MBL4935715.1"/>
    </source>
</evidence>
<dbReference type="Pfam" id="PF13561">
    <property type="entry name" value="adh_short_C2"/>
    <property type="match status" value="1"/>
</dbReference>
<comment type="caution">
    <text evidence="3">The sequence shown here is derived from an EMBL/GenBank/DDBJ whole genome shotgun (WGS) entry which is preliminary data.</text>
</comment>
<comment type="similarity">
    <text evidence="1">Belongs to the short-chain dehydrogenases/reductases (SDR) family.</text>
</comment>
<organism evidence="3 4">
    <name type="scientific">Clostridium rhizosphaerae</name>
    <dbReference type="NCBI Taxonomy" id="2803861"/>
    <lineage>
        <taxon>Bacteria</taxon>
        <taxon>Bacillati</taxon>
        <taxon>Bacillota</taxon>
        <taxon>Clostridia</taxon>
        <taxon>Eubacteriales</taxon>
        <taxon>Clostridiaceae</taxon>
        <taxon>Clostridium</taxon>
    </lineage>
</organism>
<dbReference type="PANTHER" id="PTHR42879">
    <property type="entry name" value="3-OXOACYL-(ACYL-CARRIER-PROTEIN) REDUCTASE"/>
    <property type="match status" value="1"/>
</dbReference>
<dbReference type="NCBIfam" id="NF005559">
    <property type="entry name" value="PRK07231.1"/>
    <property type="match status" value="1"/>
</dbReference>
<dbReference type="PANTHER" id="PTHR42879:SF2">
    <property type="entry name" value="3-OXOACYL-[ACYL-CARRIER-PROTEIN] REDUCTASE FABG"/>
    <property type="match status" value="1"/>
</dbReference>
<dbReference type="InterPro" id="IPR050259">
    <property type="entry name" value="SDR"/>
</dbReference>
<keyword evidence="2" id="KW-0753">Steroid metabolism</keyword>
<dbReference type="PRINTS" id="PR00080">
    <property type="entry name" value="SDRFAMILY"/>
</dbReference>
<dbReference type="NCBIfam" id="NF009466">
    <property type="entry name" value="PRK12826.1-2"/>
    <property type="match status" value="1"/>
</dbReference>
<gene>
    <name evidence="3" type="ORF">JK636_08085</name>
</gene>
<dbReference type="SUPFAM" id="SSF51735">
    <property type="entry name" value="NAD(P)-binding Rossmann-fold domains"/>
    <property type="match status" value="1"/>
</dbReference>
<dbReference type="InterPro" id="IPR036291">
    <property type="entry name" value="NAD(P)-bd_dom_sf"/>
</dbReference>
<evidence type="ECO:0000256" key="2">
    <source>
        <dbReference type="ARBA" id="ARBA00023221"/>
    </source>
</evidence>
<dbReference type="RefSeq" id="WP_202748307.1">
    <property type="nucleotide sequence ID" value="NZ_JAESWC010000002.1"/>
</dbReference>
<accession>A0ABS1T8P7</accession>
<keyword evidence="4" id="KW-1185">Reference proteome</keyword>
<keyword evidence="2" id="KW-0443">Lipid metabolism</keyword>
<proteinExistence type="inferred from homology"/>
<evidence type="ECO:0000256" key="1">
    <source>
        <dbReference type="ARBA" id="ARBA00006484"/>
    </source>
</evidence>
<evidence type="ECO:0000313" key="4">
    <source>
        <dbReference type="Proteomes" id="UP000632377"/>
    </source>
</evidence>
<protein>
    <submittedName>
        <fullName evidence="3">SDR family oxidoreductase</fullName>
    </submittedName>
</protein>
<dbReference type="NCBIfam" id="NF047420">
    <property type="entry name" value="EF_P_mod_YmfI"/>
    <property type="match status" value="1"/>
</dbReference>
<dbReference type="InterPro" id="IPR020904">
    <property type="entry name" value="Sc_DH/Rdtase_CS"/>
</dbReference>
<dbReference type="PRINTS" id="PR00081">
    <property type="entry name" value="GDHRDH"/>
</dbReference>
<sequence>MKLSGKTALVTGASSGIGRSIAVELSKAGAVVAVNYNKNEEGAYETLKIIKENGGFGIIVKGNVGSYEEVKNMIDLTIHKFGRIDILVNNAGISKVGLFMDMQEDEWSDLLNIDLNGVINCSHYALKYMAYQKSGNIINISSIWGNSGASCETVYSAAKGAVNSFTKALAKEMALSNIRVNAIAPGVIDTEMNKWLSLEDKEALLQEIPMMRFGTGEDIGKLAMFLASDEAKYITGQIITVDGGMM</sequence>
<dbReference type="Gene3D" id="3.40.50.720">
    <property type="entry name" value="NAD(P)-binding Rossmann-like Domain"/>
    <property type="match status" value="1"/>
</dbReference>
<dbReference type="PROSITE" id="PS00061">
    <property type="entry name" value="ADH_SHORT"/>
    <property type="match status" value="1"/>
</dbReference>
<name>A0ABS1T8P7_9CLOT</name>